<dbReference type="VEuPathDB" id="VectorBase:GPPI007810"/>
<reference evidence="2" key="1">
    <citation type="submission" date="2015-01" db="EMBL/GenBank/DDBJ databases">
        <authorList>
            <person name="Aksoy S."/>
            <person name="Warren W."/>
            <person name="Wilson R.K."/>
        </authorList>
    </citation>
    <scope>NUCLEOTIDE SEQUENCE [LARGE SCALE GENOMIC DNA]</scope>
    <source>
        <strain evidence="2">IAEA</strain>
    </source>
</reference>
<name>A0A1B0ATB0_9MUSC</name>
<accession>A0A1B0ATB0</accession>
<protein>
    <submittedName>
        <fullName evidence="1">Uncharacterized protein</fullName>
    </submittedName>
</protein>
<reference evidence="1" key="2">
    <citation type="submission" date="2020-05" db="UniProtKB">
        <authorList>
            <consortium name="EnsemblMetazoa"/>
        </authorList>
    </citation>
    <scope>IDENTIFICATION</scope>
    <source>
        <strain evidence="1">IAEA</strain>
    </source>
</reference>
<sequence>MGNFLKRKETKTHLPEFKLLCAQFKRAMASNSFAMTATLSQLARLGSYRMHLSLIVVKIKLWLLVYFVKCLKQMLHELIFMVKINKVLENYVEESRIRFVGHIGYKPPYVIRKMAFMKVYRSENVSLAVQSGISHRPFQTEYGVNLARSTAIFFAYYLACRTISKKPNKGNL</sequence>
<proteinExistence type="predicted"/>
<organism evidence="1 2">
    <name type="scientific">Glossina palpalis gambiensis</name>
    <dbReference type="NCBI Taxonomy" id="67801"/>
    <lineage>
        <taxon>Eukaryota</taxon>
        <taxon>Metazoa</taxon>
        <taxon>Ecdysozoa</taxon>
        <taxon>Arthropoda</taxon>
        <taxon>Hexapoda</taxon>
        <taxon>Insecta</taxon>
        <taxon>Pterygota</taxon>
        <taxon>Neoptera</taxon>
        <taxon>Endopterygota</taxon>
        <taxon>Diptera</taxon>
        <taxon>Brachycera</taxon>
        <taxon>Muscomorpha</taxon>
        <taxon>Hippoboscoidea</taxon>
        <taxon>Glossinidae</taxon>
        <taxon>Glossina</taxon>
    </lineage>
</organism>
<dbReference type="EMBL" id="JXJN01003231">
    <property type="status" value="NOT_ANNOTATED_CDS"/>
    <property type="molecule type" value="Genomic_DNA"/>
</dbReference>
<keyword evidence="2" id="KW-1185">Reference proteome</keyword>
<dbReference type="EnsemblMetazoa" id="GPPI007810-RA">
    <property type="protein sequence ID" value="GPPI007810-PA"/>
    <property type="gene ID" value="GPPI007810"/>
</dbReference>
<dbReference type="Proteomes" id="UP000092460">
    <property type="component" value="Unassembled WGS sequence"/>
</dbReference>
<evidence type="ECO:0000313" key="1">
    <source>
        <dbReference type="EnsemblMetazoa" id="GPPI007810-PA"/>
    </source>
</evidence>
<evidence type="ECO:0000313" key="2">
    <source>
        <dbReference type="Proteomes" id="UP000092460"/>
    </source>
</evidence>
<dbReference type="AlphaFoldDB" id="A0A1B0ATB0"/>